<gene>
    <name evidence="2" type="ORF">BUW47_04725</name>
</gene>
<dbReference type="AlphaFoldDB" id="A0A1L7GUP9"/>
<protein>
    <recommendedName>
        <fullName evidence="1">Polysaccharide pyruvyl transferase domain-containing protein</fullName>
    </recommendedName>
</protein>
<dbReference type="InterPro" id="IPR007345">
    <property type="entry name" value="Polysacch_pyruvyl_Trfase"/>
</dbReference>
<dbReference type="OrthoDB" id="9807674at2"/>
<reference evidence="2 3" key="1">
    <citation type="submission" date="2016-12" db="EMBL/GenBank/DDBJ databases">
        <title>Complete Genome Sequence of Lactobacillus fermentum Strain SNUV175, a Probiotic for Treatment of Bacterial Vaginosis.</title>
        <authorList>
            <person name="Lee S."/>
            <person name="You H.J."/>
            <person name="Kwon B."/>
            <person name="Ko G."/>
        </authorList>
    </citation>
    <scope>NUCLEOTIDE SEQUENCE [LARGE SCALE GENOMIC DNA]</scope>
    <source>
        <strain evidence="2 3">SNUV175</strain>
    </source>
</reference>
<evidence type="ECO:0000313" key="3">
    <source>
        <dbReference type="Proteomes" id="UP000185427"/>
    </source>
</evidence>
<evidence type="ECO:0000313" key="2">
    <source>
        <dbReference type="EMBL" id="APU45776.1"/>
    </source>
</evidence>
<dbReference type="EMBL" id="CP019030">
    <property type="protein sequence ID" value="APU45776.1"/>
    <property type="molecule type" value="Genomic_DNA"/>
</dbReference>
<dbReference type="RefSeq" id="WP_075667293.1">
    <property type="nucleotide sequence ID" value="NZ_CP019030.1"/>
</dbReference>
<dbReference type="Proteomes" id="UP000185427">
    <property type="component" value="Chromosome"/>
</dbReference>
<evidence type="ECO:0000259" key="1">
    <source>
        <dbReference type="Pfam" id="PF04230"/>
    </source>
</evidence>
<sequence>MYKLIKRVIRTVMSSVWLNYQYFFQRKQVTLSKTKRNFILFGIPNYPNLGDQAIVIAEQKFIKENFRNINLIMIAETDTASFLRSVKSAITDDDVIMYQGGGNIGSLYPLAERNRRFLLKKMRQHRIVIFPQSIFFEDNLVGKYEQWLSRRAYNQHSKLVLTVRENYSLARAQDIFSKTQCILVPDIVFSLVGTLQEKATDELHRQVLLALRGDEESCLTASFKTELSEMLGRYFKTVSTTDTMAQGVDTIDDTNRMSLLNEKWATFSKADLVVTDRLHGMLFSILTGRPCLVFANNNHKIESTISTWLQDVPSVKLVTPDSVTSVENQLKKMKRPSQDELLEIKQNFVPLKKAILE</sequence>
<name>A0A1L7GUP9_LIMFE</name>
<proteinExistence type="predicted"/>
<feature type="domain" description="Polysaccharide pyruvyl transferase" evidence="1">
    <location>
        <begin position="48"/>
        <end position="298"/>
    </location>
</feature>
<organism evidence="2 3">
    <name type="scientific">Limosilactobacillus fermentum</name>
    <name type="common">Lactobacillus fermentum</name>
    <dbReference type="NCBI Taxonomy" id="1613"/>
    <lineage>
        <taxon>Bacteria</taxon>
        <taxon>Bacillati</taxon>
        <taxon>Bacillota</taxon>
        <taxon>Bacilli</taxon>
        <taxon>Lactobacillales</taxon>
        <taxon>Lactobacillaceae</taxon>
        <taxon>Limosilactobacillus</taxon>
    </lineage>
</organism>
<dbReference type="Pfam" id="PF04230">
    <property type="entry name" value="PS_pyruv_trans"/>
    <property type="match status" value="1"/>
</dbReference>
<accession>A0A1L7GUP9</accession>